<comment type="caution">
    <text evidence="1">The sequence shown here is derived from an EMBL/GenBank/DDBJ whole genome shotgun (WGS) entry which is preliminary data.</text>
</comment>
<sequence length="218" mass="23238">MSDWRGFWTGLVLALAVAGLAGCGNDVSWQQKVTVTVATPNGEVSGASVMEVSWSGGIPFIVGDAKGGGFNLTGEAPVVKLGNGRYLFTLLKGMDSKLLYQFRNKDGRGASMKDNSRAILGLKEPLVLPVEAYPLLVTFADINDPASVQRVDPDDLAAQFGPGYALSSITLAITDEPVTMGRVEAVLGWLDNLSAYRTDPKNPFTNTLPPEIGYLRSN</sequence>
<gene>
    <name evidence="1" type="ORF">GTW23_07020</name>
</gene>
<evidence type="ECO:0000313" key="1">
    <source>
        <dbReference type="EMBL" id="MCO6407925.1"/>
    </source>
</evidence>
<dbReference type="RefSeq" id="WP_152008435.1">
    <property type="nucleotide sequence ID" value="NZ_JAAAML010000001.1"/>
</dbReference>
<organism evidence="1 2">
    <name type="scientific">Hoeflea alexandrii</name>
    <dbReference type="NCBI Taxonomy" id="288436"/>
    <lineage>
        <taxon>Bacteria</taxon>
        <taxon>Pseudomonadati</taxon>
        <taxon>Pseudomonadota</taxon>
        <taxon>Alphaproteobacteria</taxon>
        <taxon>Hyphomicrobiales</taxon>
        <taxon>Rhizobiaceae</taxon>
        <taxon>Hoeflea</taxon>
    </lineage>
</organism>
<dbReference type="Proteomes" id="UP001320715">
    <property type="component" value="Unassembled WGS sequence"/>
</dbReference>
<reference evidence="1 2" key="1">
    <citation type="submission" date="2020-01" db="EMBL/GenBank/DDBJ databases">
        <title>Genomes of bacteria type strains.</title>
        <authorList>
            <person name="Chen J."/>
            <person name="Zhu S."/>
            <person name="Yang J."/>
        </authorList>
    </citation>
    <scope>NUCLEOTIDE SEQUENCE [LARGE SCALE GENOMIC DNA]</scope>
    <source>
        <strain evidence="1 2">DSM 16655</strain>
    </source>
</reference>
<accession>A0ABT1CNZ8</accession>
<evidence type="ECO:0000313" key="2">
    <source>
        <dbReference type="Proteomes" id="UP001320715"/>
    </source>
</evidence>
<protein>
    <submittedName>
        <fullName evidence="1">Uncharacterized protein</fullName>
    </submittedName>
</protein>
<name>A0ABT1CNZ8_9HYPH</name>
<dbReference type="EMBL" id="JAAAML010000001">
    <property type="protein sequence ID" value="MCO6407925.1"/>
    <property type="molecule type" value="Genomic_DNA"/>
</dbReference>
<keyword evidence="2" id="KW-1185">Reference proteome</keyword>
<dbReference type="PROSITE" id="PS51257">
    <property type="entry name" value="PROKAR_LIPOPROTEIN"/>
    <property type="match status" value="1"/>
</dbReference>
<proteinExistence type="predicted"/>